<evidence type="ECO:0008006" key="4">
    <source>
        <dbReference type="Google" id="ProtNLM"/>
    </source>
</evidence>
<accession>A0A7R9SYF7</accession>
<keyword evidence="2" id="KW-0732">Signal</keyword>
<reference evidence="3" key="1">
    <citation type="submission" date="2021-01" db="EMBL/GenBank/DDBJ databases">
        <authorList>
            <person name="Corre E."/>
            <person name="Pelletier E."/>
            <person name="Niang G."/>
            <person name="Scheremetjew M."/>
            <person name="Finn R."/>
            <person name="Kale V."/>
            <person name="Holt S."/>
            <person name="Cochrane G."/>
            <person name="Meng A."/>
            <person name="Brown T."/>
            <person name="Cohen L."/>
        </authorList>
    </citation>
    <scope>NUCLEOTIDE SEQUENCE</scope>
    <source>
        <strain evidence="3">RCC251</strain>
    </source>
</reference>
<proteinExistence type="predicted"/>
<feature type="compositionally biased region" description="Low complexity" evidence="1">
    <location>
        <begin position="453"/>
        <end position="466"/>
    </location>
</feature>
<feature type="region of interest" description="Disordered" evidence="1">
    <location>
        <begin position="453"/>
        <end position="472"/>
    </location>
</feature>
<evidence type="ECO:0000313" key="3">
    <source>
        <dbReference type="EMBL" id="CAD8219073.1"/>
    </source>
</evidence>
<organism evidence="3">
    <name type="scientific">Pycnococcus provasolii</name>
    <dbReference type="NCBI Taxonomy" id="41880"/>
    <lineage>
        <taxon>Eukaryota</taxon>
        <taxon>Viridiplantae</taxon>
        <taxon>Chlorophyta</taxon>
        <taxon>Pseudoscourfieldiophyceae</taxon>
        <taxon>Pseudoscourfieldiales</taxon>
        <taxon>Pycnococcaceae</taxon>
        <taxon>Pycnococcus</taxon>
    </lineage>
</organism>
<feature type="chain" id="PRO_5031210366" description="Amine oxidase domain-containing protein" evidence="2">
    <location>
        <begin position="33"/>
        <end position="704"/>
    </location>
</feature>
<evidence type="ECO:0000256" key="1">
    <source>
        <dbReference type="SAM" id="MobiDB-lite"/>
    </source>
</evidence>
<evidence type="ECO:0000256" key="2">
    <source>
        <dbReference type="SAM" id="SignalP"/>
    </source>
</evidence>
<protein>
    <recommendedName>
        <fullName evidence="4">Amine oxidase domain-containing protein</fullName>
    </recommendedName>
</protein>
<gene>
    <name evidence="3" type="ORF">PPRO1472_LOCUS2522</name>
</gene>
<sequence>MMMRRMMKPFRFLPMMVLLSWCLSSIHVVVVAMETSSSSPSYVPSSVAVWGSEPTQADRCGDSHRNENTTKAVLYAIDYACGNNYLPPQAWQRGANDAPYEAVFDLSIVGAGIGAAALVDRAVGDGSRDKPPIVPNNAAVALFEKTSEIGGRLQSAFGTGGLGMTVTPFSPELSWIPPMEYGGMRLNPFVHKRLFNLIKKRALYHGEVCTADADNATVDCVSSLLPMEVGNIRYRTLRPASEVGKWLESSRINTSSALYEAKDCTNQACGISNYGIDAIANREGSPYDTCVQLVVGLRYYYNNTVNTTDVPDLWIDAMSRLDKSNCGTSDADFAAFDDKVGMPGWCRLVRMFPDPAYAVISCSGYDMDVNTVTYKGVSSLMDEVVNANNASKLFLLKNGGMQRLAQSLLFENGQVQVAPLVSKDLVAIEVEGRDTTALAANAAREALNVIAGGTEANNNDNNASTTTEDDRESPMLRLTFADGSSVLTKRAYLTMLPSDMTQVRGLESWVPVVRDSLTPSMAVKVGLFWPKGTDIASLLGLTPCVPGPCQRIILDGPSRSAAGDPWMVRQVWLWDANSILVYQVAPMSNMSFAAHQIAKFANERGMGETVRIILTQLREGTGKNLPDPSAARLKTWAAGSLLIDSPLEQPQWERVSDAMRRPLGRGIGLYYGNSEMSSNLEMHGWVEGALDVLEKNVEEMQLAA</sequence>
<feature type="signal peptide" evidence="2">
    <location>
        <begin position="1"/>
        <end position="32"/>
    </location>
</feature>
<dbReference type="AlphaFoldDB" id="A0A7R9SYF7"/>
<name>A0A7R9SYF7_9CHLO</name>
<dbReference type="EMBL" id="HBDW01003668">
    <property type="protein sequence ID" value="CAD8219073.1"/>
    <property type="molecule type" value="Transcribed_RNA"/>
</dbReference>